<gene>
    <name evidence="1" type="ORF">QAD02_016684</name>
</gene>
<protein>
    <submittedName>
        <fullName evidence="1">Uncharacterized protein</fullName>
    </submittedName>
</protein>
<comment type="caution">
    <text evidence="1">The sequence shown here is derived from an EMBL/GenBank/DDBJ whole genome shotgun (WGS) entry which is preliminary data.</text>
</comment>
<name>A0ACC2PBU1_9HYME</name>
<sequence length="378" mass="44427">MLFLPGLVFLFVYLAFNPTREKELLSKEISRFLTRRSSHSYHNLRHRQESDFFSTAPRETLNDTGNSKNRINLYTFTQNINVDHLNGLWSCTSEVQEEYAENEDDWREPRRERDGREPRRERDGRGPRRERDGREPRRERDVPGQRRELGGRLDDKKTMEASPWHQSEATTAVYYTFLKRLQLFSERWDGLVHRDCIQLSKLERTYSTTHAHQQCGPNNDQCNIYSPTGQFSTQPAISEYPVRYFIDSKIHYNNLSVFRHFLATRSSEDSNKRLFILSLKFISPDFTIPDNVFTDGRYVTAVSTSILVSGKFLIAEAILLTPRRERDVRGPRRERDGREPRRQRDVPGQRREPGGRFDNTKTVEASSWHQSEATTAIY</sequence>
<dbReference type="EMBL" id="CM056742">
    <property type="protein sequence ID" value="KAJ8680897.1"/>
    <property type="molecule type" value="Genomic_DNA"/>
</dbReference>
<accession>A0ACC2PBU1</accession>
<organism evidence="1 2">
    <name type="scientific">Eretmocerus hayati</name>
    <dbReference type="NCBI Taxonomy" id="131215"/>
    <lineage>
        <taxon>Eukaryota</taxon>
        <taxon>Metazoa</taxon>
        <taxon>Ecdysozoa</taxon>
        <taxon>Arthropoda</taxon>
        <taxon>Hexapoda</taxon>
        <taxon>Insecta</taxon>
        <taxon>Pterygota</taxon>
        <taxon>Neoptera</taxon>
        <taxon>Endopterygota</taxon>
        <taxon>Hymenoptera</taxon>
        <taxon>Apocrita</taxon>
        <taxon>Proctotrupomorpha</taxon>
        <taxon>Chalcidoidea</taxon>
        <taxon>Aphelinidae</taxon>
        <taxon>Aphelininae</taxon>
        <taxon>Eretmocerus</taxon>
    </lineage>
</organism>
<proteinExistence type="predicted"/>
<evidence type="ECO:0000313" key="1">
    <source>
        <dbReference type="EMBL" id="KAJ8680897.1"/>
    </source>
</evidence>
<reference evidence="1" key="1">
    <citation type="submission" date="2023-04" db="EMBL/GenBank/DDBJ databases">
        <title>A chromosome-level genome assembly of the parasitoid wasp Eretmocerus hayati.</title>
        <authorList>
            <person name="Zhong Y."/>
            <person name="Liu S."/>
            <person name="Liu Y."/>
        </authorList>
    </citation>
    <scope>NUCLEOTIDE SEQUENCE</scope>
    <source>
        <strain evidence="1">ZJU_SS_LIU_2023</strain>
    </source>
</reference>
<keyword evidence="2" id="KW-1185">Reference proteome</keyword>
<evidence type="ECO:0000313" key="2">
    <source>
        <dbReference type="Proteomes" id="UP001239111"/>
    </source>
</evidence>
<dbReference type="Proteomes" id="UP001239111">
    <property type="component" value="Chromosome 2"/>
</dbReference>